<dbReference type="PANTHER" id="PTHR10926">
    <property type="entry name" value="CELL CYCLE CONTROL PROTEIN 50"/>
    <property type="match status" value="1"/>
</dbReference>
<evidence type="ECO:0000313" key="9">
    <source>
        <dbReference type="Proteomes" id="UP000218209"/>
    </source>
</evidence>
<feature type="region of interest" description="Disordered" evidence="6">
    <location>
        <begin position="438"/>
        <end position="476"/>
    </location>
</feature>
<feature type="transmembrane region" description="Helical" evidence="7">
    <location>
        <begin position="101"/>
        <end position="122"/>
    </location>
</feature>
<dbReference type="OrthoDB" id="340608at2759"/>
<evidence type="ECO:0000256" key="5">
    <source>
        <dbReference type="ARBA" id="ARBA00023136"/>
    </source>
</evidence>
<evidence type="ECO:0008006" key="10">
    <source>
        <dbReference type="Google" id="ProtNLM"/>
    </source>
</evidence>
<evidence type="ECO:0000256" key="6">
    <source>
        <dbReference type="SAM" id="MobiDB-lite"/>
    </source>
</evidence>
<dbReference type="GO" id="GO:0005783">
    <property type="term" value="C:endoplasmic reticulum"/>
    <property type="evidence" value="ECO:0007669"/>
    <property type="project" value="TreeGrafter"/>
</dbReference>
<dbReference type="PANTHER" id="PTHR10926:SF0">
    <property type="entry name" value="CDC50, ISOFORM A"/>
    <property type="match status" value="1"/>
</dbReference>
<evidence type="ECO:0000256" key="2">
    <source>
        <dbReference type="ARBA" id="ARBA00009457"/>
    </source>
</evidence>
<keyword evidence="5 7" id="KW-0472">Membrane</keyword>
<keyword evidence="3 7" id="KW-0812">Transmembrane</keyword>
<feature type="transmembrane region" description="Helical" evidence="7">
    <location>
        <begin position="388"/>
        <end position="411"/>
    </location>
</feature>
<keyword evidence="9" id="KW-1185">Reference proteome</keyword>
<dbReference type="Proteomes" id="UP000218209">
    <property type="component" value="Unassembled WGS sequence"/>
</dbReference>
<evidence type="ECO:0000256" key="7">
    <source>
        <dbReference type="SAM" id="Phobius"/>
    </source>
</evidence>
<feature type="region of interest" description="Disordered" evidence="6">
    <location>
        <begin position="19"/>
        <end position="80"/>
    </location>
</feature>
<dbReference type="GO" id="GO:0005794">
    <property type="term" value="C:Golgi apparatus"/>
    <property type="evidence" value="ECO:0007669"/>
    <property type="project" value="TreeGrafter"/>
</dbReference>
<feature type="compositionally biased region" description="Low complexity" evidence="6">
    <location>
        <begin position="31"/>
        <end position="40"/>
    </location>
</feature>
<protein>
    <recommendedName>
        <fullName evidence="10">ALA-interacting subunit</fullName>
    </recommendedName>
</protein>
<keyword evidence="4 7" id="KW-1133">Transmembrane helix</keyword>
<dbReference type="InterPro" id="IPR005045">
    <property type="entry name" value="CDC50/LEM3_fam"/>
</dbReference>
<comment type="subcellular location">
    <subcellularLocation>
        <location evidence="1">Membrane</location>
        <topology evidence="1">Multi-pass membrane protein</topology>
    </subcellularLocation>
</comment>
<reference evidence="8 9" key="1">
    <citation type="submission" date="2017-03" db="EMBL/GenBank/DDBJ databases">
        <title>WGS assembly of Porphyra umbilicalis.</title>
        <authorList>
            <person name="Brawley S.H."/>
            <person name="Blouin N.A."/>
            <person name="Ficko-Blean E."/>
            <person name="Wheeler G.L."/>
            <person name="Lohr M."/>
            <person name="Goodson H.V."/>
            <person name="Jenkins J.W."/>
            <person name="Blaby-Haas C.E."/>
            <person name="Helliwell K.E."/>
            <person name="Chan C."/>
            <person name="Marriage T."/>
            <person name="Bhattacharya D."/>
            <person name="Klein A.S."/>
            <person name="Badis Y."/>
            <person name="Brodie J."/>
            <person name="Cao Y."/>
            <person name="Collen J."/>
            <person name="Dittami S.M."/>
            <person name="Gachon C.M."/>
            <person name="Green B.R."/>
            <person name="Karpowicz S."/>
            <person name="Kim J.W."/>
            <person name="Kudahl U."/>
            <person name="Lin S."/>
            <person name="Michel G."/>
            <person name="Mittag M."/>
            <person name="Olson B.J."/>
            <person name="Pangilinan J."/>
            <person name="Peng Y."/>
            <person name="Qiu H."/>
            <person name="Shu S."/>
            <person name="Singer J.T."/>
            <person name="Smith A.G."/>
            <person name="Sprecher B.N."/>
            <person name="Wagner V."/>
            <person name="Wang W."/>
            <person name="Wang Z.-Y."/>
            <person name="Yan J."/>
            <person name="Yarish C."/>
            <person name="Zoeuner-Riek S."/>
            <person name="Zhuang Y."/>
            <person name="Zou Y."/>
            <person name="Lindquist E.A."/>
            <person name="Grimwood J."/>
            <person name="Barry K."/>
            <person name="Rokhsar D.S."/>
            <person name="Schmutz J."/>
            <person name="Stiller J.W."/>
            <person name="Grossman A.R."/>
            <person name="Prochnik S.E."/>
        </authorList>
    </citation>
    <scope>NUCLEOTIDE SEQUENCE [LARGE SCALE GENOMIC DNA]</scope>
    <source>
        <strain evidence="8">4086291</strain>
    </source>
</reference>
<evidence type="ECO:0000256" key="4">
    <source>
        <dbReference type="ARBA" id="ARBA00022989"/>
    </source>
</evidence>
<accession>A0A1X6NN03</accession>
<sequence>MDVPRRGLAASPPVPAFSAAAARGGVGGAGTAASVTPTTSDMDPESSRTDGGGGGSRDDDEMAATPARRRRPPSVATSLRRVRQQTLPSFTPTLSVRTMVFLYYGLGLLFVPIGIAVLVGSARIGRSDTLRYDTLCPSNVSVTPAAAAAAGASNGCVLPLVVRSRIKAPSYFYYRVTGMQQNARRYVKSRSHKQLRGEWPLSADELRQCAPLTYVGDTLVNGGSVVDEEELDEDATAVSNASATPAAVAAGGGSRTQRQVLVPCGLTAASEFNDTLELCADNRCASPIPLSTDGIAWDADTEVAFRPRVPVAPPWTPAINARITSERFMVWMRLSAFADFDKLYGIIRSDLPPGTYYIGVGSHFPVAPFGGTKSVFVANTTWFGGRNVFLGVTYVVVGLLCLAGGTAFLTYHLARPRRRAYDDPALVQAALARLTSAVPRSARRRRGGGRFGRGGGRPGVAPSAGGQAGPDGEKVT</sequence>
<organism evidence="8 9">
    <name type="scientific">Porphyra umbilicalis</name>
    <name type="common">Purple laver</name>
    <name type="synonym">Red alga</name>
    <dbReference type="NCBI Taxonomy" id="2786"/>
    <lineage>
        <taxon>Eukaryota</taxon>
        <taxon>Rhodophyta</taxon>
        <taxon>Bangiophyceae</taxon>
        <taxon>Bangiales</taxon>
        <taxon>Bangiaceae</taxon>
        <taxon>Porphyra</taxon>
    </lineage>
</organism>
<feature type="compositionally biased region" description="Gly residues" evidence="6">
    <location>
        <begin position="449"/>
        <end position="458"/>
    </location>
</feature>
<comment type="similarity">
    <text evidence="2">Belongs to the CDC50/LEM3 family.</text>
</comment>
<dbReference type="EMBL" id="KV919347">
    <property type="protein sequence ID" value="OSX69965.1"/>
    <property type="molecule type" value="Genomic_DNA"/>
</dbReference>
<dbReference type="AlphaFoldDB" id="A0A1X6NN03"/>
<evidence type="ECO:0000313" key="8">
    <source>
        <dbReference type="EMBL" id="OSX69965.1"/>
    </source>
</evidence>
<evidence type="ECO:0000256" key="3">
    <source>
        <dbReference type="ARBA" id="ARBA00022692"/>
    </source>
</evidence>
<proteinExistence type="inferred from homology"/>
<dbReference type="GO" id="GO:0005886">
    <property type="term" value="C:plasma membrane"/>
    <property type="evidence" value="ECO:0007669"/>
    <property type="project" value="TreeGrafter"/>
</dbReference>
<name>A0A1X6NN03_PORUM</name>
<dbReference type="Pfam" id="PF03381">
    <property type="entry name" value="CDC50"/>
    <property type="match status" value="1"/>
</dbReference>
<evidence type="ECO:0000256" key="1">
    <source>
        <dbReference type="ARBA" id="ARBA00004141"/>
    </source>
</evidence>
<gene>
    <name evidence="8" type="ORF">BU14_0980s0002</name>
</gene>